<dbReference type="EMBL" id="EZ419866">
    <property type="protein sequence ID" value="ACZ28221.1"/>
    <property type="molecule type" value="mRNA"/>
</dbReference>
<evidence type="ECO:0000313" key="2">
    <source>
        <dbReference type="EMBL" id="ACZ28221.1"/>
    </source>
</evidence>
<keyword evidence="1" id="KW-0732">Signal</keyword>
<organism evidence="2">
    <name type="scientific">Simulium nigrimanum</name>
    <name type="common">Black fly</name>
    <dbReference type="NCBI Taxonomy" id="683695"/>
    <lineage>
        <taxon>Eukaryota</taxon>
        <taxon>Metazoa</taxon>
        <taxon>Ecdysozoa</taxon>
        <taxon>Arthropoda</taxon>
        <taxon>Hexapoda</taxon>
        <taxon>Insecta</taxon>
        <taxon>Pterygota</taxon>
        <taxon>Neoptera</taxon>
        <taxon>Endopterygota</taxon>
        <taxon>Diptera</taxon>
        <taxon>Nematocera</taxon>
        <taxon>Chironomoidea</taxon>
        <taxon>Simuliidae</taxon>
        <taxon>Simulium</taxon>
    </lineage>
</organism>
<dbReference type="AlphaFoldDB" id="D1FPW6"/>
<feature type="chain" id="PRO_5003021784" evidence="1">
    <location>
        <begin position="19"/>
        <end position="114"/>
    </location>
</feature>
<evidence type="ECO:0000256" key="1">
    <source>
        <dbReference type="SAM" id="SignalP"/>
    </source>
</evidence>
<protein>
    <submittedName>
        <fullName evidence="2">Short salivary D7 protein</fullName>
    </submittedName>
</protein>
<sequence>MRPISILYLMSIIVAVSSDGARSPVGVELVCDKFDDCLSRCYIIFNPYNVFDSERDAYQDKYIACVKEIEGKRNICQDAKHVQDCFLRGEQNVFNRSIAADQERHEIYWRVPKN</sequence>
<reference evidence="2" key="1">
    <citation type="submission" date="2009-10" db="EMBL/GenBank/DDBJ databases">
        <title>An Insight into the Sialotranscriptome of Simulium nigrimanum, a Black Fly Associated with Fogo Selvagem in South America.</title>
        <authorList>
            <person name="Ribeiro J.M.C."/>
            <person name="Valenzuela J.G."/>
            <person name="Pham V.M."/>
            <person name="Kleeman L."/>
            <person name="Barbian K.D."/>
            <person name="Favreau A.J."/>
            <person name="Eaton D.P."/>
            <person name="Aoki V."/>
            <person name="Hans-Filho G."/>
            <person name="Rivitti E.A."/>
            <person name="Diaz L.A."/>
        </authorList>
    </citation>
    <scope>NUCLEOTIDE SEQUENCE</scope>
    <source>
        <tissue evidence="2">Salivary glands</tissue>
    </source>
</reference>
<name>D1FPW6_SIMNI</name>
<accession>D1FPW6</accession>
<feature type="signal peptide" evidence="1">
    <location>
        <begin position="1"/>
        <end position="18"/>
    </location>
</feature>
<proteinExistence type="evidence at transcript level"/>